<dbReference type="PANTHER" id="PTHR10668:SF105">
    <property type="entry name" value="DEHYDROGENASE-RELATED"/>
    <property type="match status" value="1"/>
</dbReference>
<dbReference type="OrthoDB" id="833207at2"/>
<comment type="caution">
    <text evidence="5">The sequence shown here is derived from an EMBL/GenBank/DDBJ whole genome shotgun (WGS) entry which is preliminary data.</text>
</comment>
<reference evidence="5 7" key="1">
    <citation type="submission" date="2015-12" db="EMBL/GenBank/DDBJ databases">
        <title>Amycolatopsis regifaucium genome sequencing and assembly.</title>
        <authorList>
            <person name="Mayilraj S."/>
        </authorList>
    </citation>
    <scope>NUCLEOTIDE SEQUENCE [LARGE SCALE GENOMIC DNA]</scope>
    <source>
        <strain evidence="5 7">GY080</strain>
    </source>
</reference>
<evidence type="ECO:0000313" key="5">
    <source>
        <dbReference type="EMBL" id="KZB88270.1"/>
    </source>
</evidence>
<dbReference type="GO" id="GO:0016491">
    <property type="term" value="F:oxidoreductase activity"/>
    <property type="evidence" value="ECO:0007669"/>
    <property type="project" value="InterPro"/>
</dbReference>
<dbReference type="InterPro" id="IPR002937">
    <property type="entry name" value="Amino_oxidase"/>
</dbReference>
<dbReference type="SUPFAM" id="SSF51905">
    <property type="entry name" value="FAD/NAD(P)-binding domain"/>
    <property type="match status" value="1"/>
</dbReference>
<accession>A0A154MW96</accession>
<protein>
    <recommendedName>
        <fullName evidence="3">Pyridine nucleotide-disulfide oxidoreductase domain-containing protein 2</fullName>
    </recommendedName>
</protein>
<gene>
    <name evidence="6" type="ORF">ATP06_0200540</name>
    <name evidence="5" type="ORF">AVL48_20150</name>
</gene>
<evidence type="ECO:0000256" key="1">
    <source>
        <dbReference type="ARBA" id="ARBA00037217"/>
    </source>
</evidence>
<sequence length="530" mass="55840">MSTEVFDAVVIGAGHNGLVAANLLADAGWSVLVLEQAEKPGGAVRTDEVTAPGFRNDLCSAFFPLTAVSPVMRGLRLEDHGLSWRHAPDVLAHVLPDDRCVVLSRDIERTAASADEFAPGDGAAWRSLFGQWQDIREPLLNALFTPFPPVRPAVRLLRRTGVADALRLARMLTLPARRLGEEHFDGEGARLLLAGNAAHSDLSVDNAGSAVFGWLLAMIGQDVGFPVPVGGAGELIAALVRRLAARGGEIRCGCPATEVLVAGGRAMGVRDADGNPIRARKAVLADVPAPTLYGEMVAPEWLPSRLLDDLGRFQWDSATVKVDWALSGPVPWTAEGARGAGTIHLGADLDGLSAFGGELVRGRSPRNPFLLFGQMTTSDPHRSPPGTEAAWAYTHVPRGLMEHREELDRQIARIEKTIEASAPGFRELIQGRYVQGPLELAAHDPGLVGGAISGGTTAIHQQLFFRPVPGLGRADTPVDRLFLAGSSAHPGGAVHGGPGANAARAALARAGLLGEGYAAVIGAANRAVYR</sequence>
<dbReference type="EMBL" id="LQCI01000002">
    <property type="protein sequence ID" value="KZB88270.1"/>
    <property type="molecule type" value="Genomic_DNA"/>
</dbReference>
<dbReference type="Proteomes" id="UP000186883">
    <property type="component" value="Unassembled WGS sequence"/>
</dbReference>
<evidence type="ECO:0000313" key="7">
    <source>
        <dbReference type="Proteomes" id="UP000076321"/>
    </source>
</evidence>
<comment type="subunit">
    <text evidence="2">Interacts with COX5B; this interaction may contribute to localize PYROXD2 to the inner face of the inner mitochondrial membrane.</text>
</comment>
<dbReference type="InterPro" id="IPR036188">
    <property type="entry name" value="FAD/NAD-bd_sf"/>
</dbReference>
<evidence type="ECO:0000259" key="4">
    <source>
        <dbReference type="Pfam" id="PF01593"/>
    </source>
</evidence>
<dbReference type="AlphaFoldDB" id="A0A154MW96"/>
<evidence type="ECO:0000256" key="2">
    <source>
        <dbReference type="ARBA" id="ARBA00038825"/>
    </source>
</evidence>
<dbReference type="EMBL" id="LOBU02000001">
    <property type="protein sequence ID" value="OKA11383.1"/>
    <property type="molecule type" value="Genomic_DNA"/>
</dbReference>
<dbReference type="Pfam" id="PF01593">
    <property type="entry name" value="Amino_oxidase"/>
    <property type="match status" value="1"/>
</dbReference>
<dbReference type="Gene3D" id="3.50.50.60">
    <property type="entry name" value="FAD/NAD(P)-binding domain"/>
    <property type="match status" value="2"/>
</dbReference>
<dbReference type="PANTHER" id="PTHR10668">
    <property type="entry name" value="PHYTOENE DEHYDROGENASE"/>
    <property type="match status" value="1"/>
</dbReference>
<evidence type="ECO:0000313" key="8">
    <source>
        <dbReference type="Proteomes" id="UP000186883"/>
    </source>
</evidence>
<reference evidence="6 8" key="2">
    <citation type="submission" date="2016-11" db="EMBL/GenBank/DDBJ databases">
        <title>Genome sequencing of Amycolatopsis regifaucium.</title>
        <authorList>
            <person name="Mayilraj S."/>
            <person name="Kaur N."/>
        </authorList>
    </citation>
    <scope>NUCLEOTIDE SEQUENCE [LARGE SCALE GENOMIC DNA]</scope>
    <source>
        <strain evidence="6 8">GY080</strain>
    </source>
</reference>
<dbReference type="RefSeq" id="WP_061983703.1">
    <property type="nucleotide sequence ID" value="NZ_FOPQ01000004.1"/>
</dbReference>
<feature type="domain" description="Amine oxidase" evidence="4">
    <location>
        <begin position="17"/>
        <end position="496"/>
    </location>
</feature>
<comment type="function">
    <text evidence="1">Probable oxidoreductase that may play a role as regulator of mitochondrial function.</text>
</comment>
<dbReference type="Proteomes" id="UP000076321">
    <property type="component" value="Unassembled WGS sequence"/>
</dbReference>
<keyword evidence="8" id="KW-1185">Reference proteome</keyword>
<proteinExistence type="predicted"/>
<evidence type="ECO:0000256" key="3">
    <source>
        <dbReference type="ARBA" id="ARBA00040298"/>
    </source>
</evidence>
<evidence type="ECO:0000313" key="6">
    <source>
        <dbReference type="EMBL" id="OKA11383.1"/>
    </source>
</evidence>
<organism evidence="5 7">
    <name type="scientific">Amycolatopsis regifaucium</name>
    <dbReference type="NCBI Taxonomy" id="546365"/>
    <lineage>
        <taxon>Bacteria</taxon>
        <taxon>Bacillati</taxon>
        <taxon>Actinomycetota</taxon>
        <taxon>Actinomycetes</taxon>
        <taxon>Pseudonocardiales</taxon>
        <taxon>Pseudonocardiaceae</taxon>
        <taxon>Amycolatopsis</taxon>
    </lineage>
</organism>
<name>A0A154MW96_9PSEU</name>